<evidence type="ECO:0000313" key="2">
    <source>
        <dbReference type="EMBL" id="POO51805.1"/>
    </source>
</evidence>
<dbReference type="Proteomes" id="UP000237447">
    <property type="component" value="Unassembled WGS sequence"/>
</dbReference>
<name>A0AAE5RXY2_9HYPH</name>
<evidence type="ECO:0000313" key="3">
    <source>
        <dbReference type="Proteomes" id="UP000237447"/>
    </source>
</evidence>
<organism evidence="2 3">
    <name type="scientific">Agrobacterium rosae</name>
    <dbReference type="NCBI Taxonomy" id="1972867"/>
    <lineage>
        <taxon>Bacteria</taxon>
        <taxon>Pseudomonadati</taxon>
        <taxon>Pseudomonadota</taxon>
        <taxon>Alphaproteobacteria</taxon>
        <taxon>Hyphomicrobiales</taxon>
        <taxon>Rhizobiaceae</taxon>
        <taxon>Rhizobium/Agrobacterium group</taxon>
        <taxon>Agrobacterium</taxon>
    </lineage>
</organism>
<dbReference type="EMBL" id="NXEJ01000005">
    <property type="protein sequence ID" value="POO51805.1"/>
    <property type="molecule type" value="Genomic_DNA"/>
</dbReference>
<feature type="transmembrane region" description="Helical" evidence="1">
    <location>
        <begin position="12"/>
        <end position="30"/>
    </location>
</feature>
<reference evidence="2 3" key="1">
    <citation type="journal article" date="2018" name="Syst. Appl. Microbiol.">
        <title>Agrobacterium rosae sp. nov., isolated from galls on different agricultural crops.</title>
        <authorList>
            <person name="Kuzmanovic N."/>
            <person name="Pulawska J."/>
            <person name="Smalla K."/>
            <person name="Nesme X."/>
        </authorList>
    </citation>
    <scope>NUCLEOTIDE SEQUENCE [LARGE SCALE GENOMIC DNA]</scope>
    <source>
        <strain evidence="2 3">NCPPB 1650</strain>
    </source>
</reference>
<accession>A0AAE5RXY2</accession>
<gene>
    <name evidence="2" type="ORF">CPJ18_09960</name>
</gene>
<keyword evidence="1" id="KW-0812">Transmembrane</keyword>
<keyword evidence="1" id="KW-0472">Membrane</keyword>
<sequence length="239" mass="28249">MPQWKNINWLKAATVATLLYTVSVVCWIGFDRILRYPTTSSLNEVGDFIAGFFAPLAFVWLVSAVLTQRQELTDTRDQFAENQKVVDAQLKTINEQSVLLQQQHTLAEDTARKTYRLSLFEQRYRLYSDFVSLGNRYKNRHFTDAYWEMTELSARARFVFPEEIQLWFEAIENAIEALSRDRSESMFEDNNAAGVHWWAFRTTEDQERCEQQEEWICEQFTMVAQRSERFESSMRISDN</sequence>
<evidence type="ECO:0000256" key="1">
    <source>
        <dbReference type="SAM" id="Phobius"/>
    </source>
</evidence>
<feature type="transmembrane region" description="Helical" evidence="1">
    <location>
        <begin position="45"/>
        <end position="66"/>
    </location>
</feature>
<protein>
    <submittedName>
        <fullName evidence="2">Uncharacterized protein</fullName>
    </submittedName>
</protein>
<dbReference type="GeneID" id="86879664"/>
<proteinExistence type="predicted"/>
<dbReference type="AlphaFoldDB" id="A0AAE5RXY2"/>
<comment type="caution">
    <text evidence="2">The sequence shown here is derived from an EMBL/GenBank/DDBJ whole genome shotgun (WGS) entry which is preliminary data.</text>
</comment>
<dbReference type="RefSeq" id="WP_146258670.1">
    <property type="nucleotide sequence ID" value="NZ_NXEJ01000005.1"/>
</dbReference>
<keyword evidence="1" id="KW-1133">Transmembrane helix</keyword>